<protein>
    <submittedName>
        <fullName evidence="1">ArsR family transcriptional regulator</fullName>
    </submittedName>
</protein>
<reference evidence="1 2" key="1">
    <citation type="submission" date="2018-12" db="EMBL/GenBank/DDBJ databases">
        <authorList>
            <consortium name="Pathogen Informatics"/>
        </authorList>
    </citation>
    <scope>NUCLEOTIDE SEQUENCE [LARGE SCALE GENOMIC DNA]</scope>
    <source>
        <strain evidence="1 2">NCTC13635</strain>
    </source>
</reference>
<proteinExistence type="predicted"/>
<dbReference type="Pfam" id="PF08875">
    <property type="entry name" value="DUF1833"/>
    <property type="match status" value="1"/>
</dbReference>
<sequence>MTILERLYASSGSEVIHDTLQISAGDDNYWLTSGWDDVSVTLENGQPVTFYASAIDIALPARNADGTQDLKFAISNIDGRVSEAIDKILDEMKSATLTFRRYISSDLSAPASSPYTLDIKSGSWTPTAVQVTAGYMNVLKNSLGPVNVTTSPSIRAYVTNLRQICLTLINTVQSPG</sequence>
<organism evidence="1 2">
    <name type="scientific">Klebsiella pneumoniae</name>
    <dbReference type="NCBI Taxonomy" id="573"/>
    <lineage>
        <taxon>Bacteria</taxon>
        <taxon>Pseudomonadati</taxon>
        <taxon>Pseudomonadota</taxon>
        <taxon>Gammaproteobacteria</taxon>
        <taxon>Enterobacterales</taxon>
        <taxon>Enterobacteriaceae</taxon>
        <taxon>Klebsiella/Raoultella group</taxon>
        <taxon>Klebsiella</taxon>
        <taxon>Klebsiella pneumoniae complex</taxon>
    </lineage>
</organism>
<accession>A0A3S4GV24</accession>
<evidence type="ECO:0000313" key="2">
    <source>
        <dbReference type="Proteomes" id="UP000282433"/>
    </source>
</evidence>
<evidence type="ECO:0000313" key="1">
    <source>
        <dbReference type="EMBL" id="VEB00152.1"/>
    </source>
</evidence>
<name>A0A3S4GV24_KLEPN</name>
<dbReference type="InterPro" id="IPR014974">
    <property type="entry name" value="DUF1833"/>
</dbReference>
<dbReference type="AlphaFoldDB" id="A0A3S4GV24"/>
<gene>
    <name evidence="1" type="ORF">NCTC13635_01085</name>
</gene>
<dbReference type="Proteomes" id="UP000282433">
    <property type="component" value="Chromosome"/>
</dbReference>
<dbReference type="EMBL" id="LR134162">
    <property type="protein sequence ID" value="VEB00152.1"/>
    <property type="molecule type" value="Genomic_DNA"/>
</dbReference>